<evidence type="ECO:0000313" key="4">
    <source>
        <dbReference type="Proteomes" id="UP001521116"/>
    </source>
</evidence>
<keyword evidence="4" id="KW-1185">Reference proteome</keyword>
<dbReference type="Pfam" id="PF06985">
    <property type="entry name" value="HET"/>
    <property type="match status" value="1"/>
</dbReference>
<protein>
    <recommendedName>
        <fullName evidence="2">Heterokaryon incompatibility domain-containing protein</fullName>
    </recommendedName>
</protein>
<dbReference type="PANTHER" id="PTHR33112">
    <property type="entry name" value="DOMAIN PROTEIN, PUTATIVE-RELATED"/>
    <property type="match status" value="1"/>
</dbReference>
<dbReference type="EMBL" id="JAJVDC020000011">
    <property type="protein sequence ID" value="KAL1635306.1"/>
    <property type="molecule type" value="Genomic_DNA"/>
</dbReference>
<accession>A0ABR3T7F3</accession>
<organism evidence="3 4">
    <name type="scientific">Neofusicoccum ribis</name>
    <dbReference type="NCBI Taxonomy" id="45134"/>
    <lineage>
        <taxon>Eukaryota</taxon>
        <taxon>Fungi</taxon>
        <taxon>Dikarya</taxon>
        <taxon>Ascomycota</taxon>
        <taxon>Pezizomycotina</taxon>
        <taxon>Dothideomycetes</taxon>
        <taxon>Dothideomycetes incertae sedis</taxon>
        <taxon>Botryosphaeriales</taxon>
        <taxon>Botryosphaeriaceae</taxon>
        <taxon>Neofusicoccum</taxon>
    </lineage>
</organism>
<name>A0ABR3T7F3_9PEZI</name>
<dbReference type="Proteomes" id="UP001521116">
    <property type="component" value="Unassembled WGS sequence"/>
</dbReference>
<reference evidence="3 4" key="1">
    <citation type="submission" date="2024-02" db="EMBL/GenBank/DDBJ databases">
        <title>De novo assembly and annotation of 12 fungi associated with fruit tree decline syndrome in Ontario, Canada.</title>
        <authorList>
            <person name="Sulman M."/>
            <person name="Ellouze W."/>
            <person name="Ilyukhin E."/>
        </authorList>
    </citation>
    <scope>NUCLEOTIDE SEQUENCE [LARGE SCALE GENOMIC DNA]</scope>
    <source>
        <strain evidence="3 4">M1-105</strain>
    </source>
</reference>
<feature type="region of interest" description="Disordered" evidence="1">
    <location>
        <begin position="1"/>
        <end position="22"/>
    </location>
</feature>
<dbReference type="InterPro" id="IPR010730">
    <property type="entry name" value="HET"/>
</dbReference>
<evidence type="ECO:0000256" key="1">
    <source>
        <dbReference type="SAM" id="MobiDB-lite"/>
    </source>
</evidence>
<evidence type="ECO:0000313" key="3">
    <source>
        <dbReference type="EMBL" id="KAL1635306.1"/>
    </source>
</evidence>
<feature type="domain" description="Heterokaryon incompatibility" evidence="2">
    <location>
        <begin position="273"/>
        <end position="418"/>
    </location>
</feature>
<feature type="compositionally biased region" description="Low complexity" evidence="1">
    <location>
        <begin position="7"/>
        <end position="19"/>
    </location>
</feature>
<sequence length="795" mass="90346">MSERGSSESCRSRLSTSNSKFRSRDLWRRSANLSEQLSQETLKKLFSSDQSQKDKPCNFCERMIKDGGMEVPGAESQCSWLFHDDAPEGPNRRSDPDFSEWNQTTRNRHLCDFCSHLRLMRLRRLTRTKGPTFWIYLDNLDALRSRPDCVFCRLLVKIITRYSASLPDFRPVSRVKLCVDEFPEYKDGFLQIVDENEELITTLECQLDTEEVFPDKMYLERPTLRTRTIDWDKANLWLKRRNPPAVAGDRPVDFRVIDVVDECVVAAPPECEYVTLSYVWGPWQPAKRTLKATKANIEELASPGFLKGKKIPATIADAMAVCSLIGKRYLWVDRFCIIQDDADSWRAQTDAMDKIYSNSYVTLVAMEGNDAHAGLRGVSGVRSYEVLFQGMKIWENCPSPPGGMSESTWSTRGWTLQEALLSQNLLIFTEKRVFFESLENLGIQMDTIPQSEIISSQMPSAKLLHWHISLTDSHRGLSYFNCLHEYSRRHLGNPMDILRAFTGILQYFFGNDHLSGIPVCEFSKALLWYPVRCERPRKSQKGFVFPSWSWTTAITPLEHQHSSNTLIMPVASCASNLGKSQSRKKLSVVSVAGLVSSSCGSMETYLKVADIARKEGMIGMASPAHASFSGSQDDFETHLRTTFDAFLRSHEEELLREFSADQVRTAAETPGQLLMLTQSTRLELDSNIQNISGRNTFNICAHALPVGFLLLDHIEHEEHIVSGLQDWDEVSLEFLALSISPCYNGPLLQKRHGEYSVDVMAIETRGGVSHRIGIGQVFLERWVEISPRFGTFVLK</sequence>
<dbReference type="PANTHER" id="PTHR33112:SF12">
    <property type="entry name" value="HETEROKARYON INCOMPATIBILITY DOMAIN-CONTAINING PROTEIN"/>
    <property type="match status" value="1"/>
</dbReference>
<evidence type="ECO:0000259" key="2">
    <source>
        <dbReference type="Pfam" id="PF06985"/>
    </source>
</evidence>
<gene>
    <name evidence="3" type="ORF">SLS56_001729</name>
</gene>
<proteinExistence type="predicted"/>
<comment type="caution">
    <text evidence="3">The sequence shown here is derived from an EMBL/GenBank/DDBJ whole genome shotgun (WGS) entry which is preliminary data.</text>
</comment>